<dbReference type="Proteomes" id="UP000245464">
    <property type="component" value="Chromosome 7"/>
</dbReference>
<reference evidence="2" key="1">
    <citation type="journal article" date="2018" name="BMC Genomics">
        <title>Comparative genomics of the wheat fungal pathogen Pyrenophora tritici-repentis reveals chromosomal variations and genome plasticity.</title>
        <authorList>
            <person name="Moolhuijzen P."/>
            <person name="See P.T."/>
            <person name="Hane J.K."/>
            <person name="Shi G."/>
            <person name="Liu Z."/>
            <person name="Oliver R.P."/>
            <person name="Moffat C.S."/>
        </authorList>
    </citation>
    <scope>NUCLEOTIDE SEQUENCE [LARGE SCALE GENOMIC DNA]</scope>
    <source>
        <strain evidence="2">M4</strain>
    </source>
</reference>
<feature type="signal peptide" evidence="1">
    <location>
        <begin position="1"/>
        <end position="18"/>
    </location>
</feature>
<feature type="chain" id="PRO_5032269049" evidence="1">
    <location>
        <begin position="19"/>
        <end position="43"/>
    </location>
</feature>
<comment type="caution">
    <text evidence="2">The sequence shown here is derived from an EMBL/GenBank/DDBJ whole genome shotgun (WGS) entry which is preliminary data.</text>
</comment>
<evidence type="ECO:0000313" key="2">
    <source>
        <dbReference type="EMBL" id="KAF7568775.1"/>
    </source>
</evidence>
<dbReference type="EMBL" id="NQIK02000007">
    <property type="protein sequence ID" value="KAF7568775.1"/>
    <property type="molecule type" value="Genomic_DNA"/>
</dbReference>
<name>A0A834RRA4_9PLEO</name>
<dbReference type="KEGG" id="ptrr:90957560"/>
<dbReference type="AlphaFoldDB" id="A0A834RRA4"/>
<keyword evidence="1" id="KW-0732">Signal</keyword>
<protein>
    <submittedName>
        <fullName evidence="2">Uncharacterized protein</fullName>
    </submittedName>
</protein>
<dbReference type="RefSeq" id="XP_065961141.1">
    <property type="nucleotide sequence ID" value="XM_066109149.1"/>
</dbReference>
<sequence>MLCCTQLFLPRATAAVAAELCSLCMFAVKNNTCNAPAIAWYRS</sequence>
<evidence type="ECO:0000256" key="1">
    <source>
        <dbReference type="SAM" id="SignalP"/>
    </source>
</evidence>
<organism evidence="2 3">
    <name type="scientific">Pyrenophora tritici-repentis</name>
    <dbReference type="NCBI Taxonomy" id="45151"/>
    <lineage>
        <taxon>Eukaryota</taxon>
        <taxon>Fungi</taxon>
        <taxon>Dikarya</taxon>
        <taxon>Ascomycota</taxon>
        <taxon>Pezizomycotina</taxon>
        <taxon>Dothideomycetes</taxon>
        <taxon>Pleosporomycetidae</taxon>
        <taxon>Pleosporales</taxon>
        <taxon>Pleosporineae</taxon>
        <taxon>Pleosporaceae</taxon>
        <taxon>Pyrenophora</taxon>
    </lineage>
</organism>
<accession>A0A834RRA4</accession>
<proteinExistence type="predicted"/>
<dbReference type="GeneID" id="90957560"/>
<evidence type="ECO:0000313" key="3">
    <source>
        <dbReference type="Proteomes" id="UP000245464"/>
    </source>
</evidence>
<gene>
    <name evidence="2" type="ORF">PtrM4_133880</name>
</gene>